<dbReference type="Proteomes" id="UP000009159">
    <property type="component" value="Chromosome"/>
</dbReference>
<dbReference type="HOGENOM" id="CLU_325665_0_0_11"/>
<feature type="domain" description="Novel STAND NTPase 1" evidence="1">
    <location>
        <begin position="40"/>
        <end position="276"/>
    </location>
</feature>
<reference evidence="2" key="1">
    <citation type="submission" date="2006-12" db="EMBL/GenBank/DDBJ databases">
        <title>Complete sequence of Mycobacterium vanbaalenii PYR-1.</title>
        <authorList>
            <consortium name="US DOE Joint Genome Institute"/>
            <person name="Copeland A."/>
            <person name="Lucas S."/>
            <person name="Lapidus A."/>
            <person name="Barry K."/>
            <person name="Detter J.C."/>
            <person name="Glavina del Rio T."/>
            <person name="Hammon N."/>
            <person name="Israni S."/>
            <person name="Dalin E."/>
            <person name="Tice H."/>
            <person name="Pitluck S."/>
            <person name="Singan V."/>
            <person name="Schmutz J."/>
            <person name="Larimer F."/>
            <person name="Land M."/>
            <person name="Hauser L."/>
            <person name="Kyrpides N."/>
            <person name="Anderson I.J."/>
            <person name="Miller C."/>
            <person name="Richardson P."/>
        </authorList>
    </citation>
    <scope>NUCLEOTIDE SEQUENCE [LARGE SCALE GENOMIC DNA]</scope>
    <source>
        <strain evidence="2">PYR-1</strain>
    </source>
</reference>
<dbReference type="InterPro" id="IPR049052">
    <property type="entry name" value="nSTAND1"/>
</dbReference>
<keyword evidence="3" id="KW-1185">Reference proteome</keyword>
<dbReference type="eggNOG" id="COG1357">
    <property type="taxonomic scope" value="Bacteria"/>
</dbReference>
<evidence type="ECO:0000259" key="1">
    <source>
        <dbReference type="Pfam" id="PF20703"/>
    </source>
</evidence>
<dbReference type="EMBL" id="CP000511">
    <property type="protein sequence ID" value="ABM16758.1"/>
    <property type="molecule type" value="Genomic_DNA"/>
</dbReference>
<dbReference type="AlphaFoldDB" id="A1THV8"/>
<dbReference type="SUPFAM" id="SSF141571">
    <property type="entry name" value="Pentapeptide repeat-like"/>
    <property type="match status" value="1"/>
</dbReference>
<name>A1THV8_MYCVP</name>
<dbReference type="Gene3D" id="3.40.50.300">
    <property type="entry name" value="P-loop containing nucleotide triphosphate hydrolases"/>
    <property type="match status" value="1"/>
</dbReference>
<organism evidence="2 3">
    <name type="scientific">Mycolicibacterium vanbaalenii (strain DSM 7251 / JCM 13017 / BCRC 16820 / KCTC 9966 / NRRL B-24157 / PYR-1)</name>
    <name type="common">Mycobacterium vanbaalenii</name>
    <dbReference type="NCBI Taxonomy" id="350058"/>
    <lineage>
        <taxon>Bacteria</taxon>
        <taxon>Bacillati</taxon>
        <taxon>Actinomycetota</taxon>
        <taxon>Actinomycetes</taxon>
        <taxon>Mycobacteriales</taxon>
        <taxon>Mycobacteriaceae</taxon>
        <taxon>Mycolicibacterium</taxon>
    </lineage>
</organism>
<dbReference type="Pfam" id="PF20703">
    <property type="entry name" value="nSTAND1"/>
    <property type="match status" value="1"/>
</dbReference>
<protein>
    <recommendedName>
        <fullName evidence="1">Novel STAND NTPase 1 domain-containing protein</fullName>
    </recommendedName>
</protein>
<evidence type="ECO:0000313" key="3">
    <source>
        <dbReference type="Proteomes" id="UP000009159"/>
    </source>
</evidence>
<dbReference type="STRING" id="350058.Mvan_6003"/>
<dbReference type="eggNOG" id="COG1672">
    <property type="taxonomic scope" value="Bacteria"/>
</dbReference>
<proteinExistence type="predicted"/>
<dbReference type="Pfam" id="PF13576">
    <property type="entry name" value="Pentapeptide_3"/>
    <property type="match status" value="1"/>
</dbReference>
<gene>
    <name evidence="2" type="ordered locus">Mvan_6003</name>
</gene>
<accession>A1THV8</accession>
<sequence length="878" mass="96611">MNLLRGWRTRFESIDECPWPGPRPQRDRRVDTSDDLPVKFHGRERDAQKISQIIRENDVVVLSGASGVGKTSALYQAIRPELERLGWAVMLCDKWSPPRTFEAADLIETQAAGQLPLGIVLGGDQPSLVAQLDEYYPDEAVIVLDQFEELIRYRRGAYQKVLRWIESTAKKSHVRIVISLRVEYEHELTGPGGLKIGPFQMQRCELAPITDPKVIEQIIRAGRTQGGEQAASDGAITRLVKIWEETHSQSEWSEVGLLHLQATLYSLWHGKTTAVIEESQVARLAQDVAEFNEKQTGADEVGLYEYGLSQCVEVALTHCRDACEPAGVDWTLAARARELITDMTGHLSSGGYKISLDRDELADRLIRASKVPESDRAAEQHARTKLAQIVDGAASGSYETDSGTFSFEPLELPDELDWLAIQRSGLLDEDSLDAGIWPWELDPEDSTGGALLGLRPVESAIEELRSLHFALEWLRMCELIRVTSTEPGKVMVSLNHDRFAAGLTRWTRSFEVGSSEAISRVSAIRGAVLNWSGENDEPIPGGVVANVRWADCQITRRFVDVTFVNCDFRGSTLRGCEFDGVSFVNCLLDDVEFLDCTIKGRPGPVPTDLNEEQIREQPSFLVSAPNLVPILHRYRETTDSGGDSTLLYSRTAGVAAVPATKEDVARVTCDPQPQPGGLTMYGGFLSSLKVRACKFPDGGTLSLRHVAGTSVEFAELTEARVEVFAAALRGLTVTLPISKLKDGITVDGATAEAPTSDAFHLELTESRIINAWFGPGLQGSAVFTSCRVWQLFNGSTSFAVTLPDSPLMGAVNIQQADDLIPFAIVKGQRFKQLLVESLEGLEQQVLDASALIDYRRRPAKYELSRRSESGATDAAGRS</sequence>
<evidence type="ECO:0000313" key="2">
    <source>
        <dbReference type="EMBL" id="ABM16758.1"/>
    </source>
</evidence>
<dbReference type="InterPro" id="IPR027417">
    <property type="entry name" value="P-loop_NTPase"/>
</dbReference>
<dbReference type="KEGG" id="mva:Mvan_6003"/>
<dbReference type="SUPFAM" id="SSF52540">
    <property type="entry name" value="P-loop containing nucleoside triphosphate hydrolases"/>
    <property type="match status" value="1"/>
</dbReference>
<dbReference type="Gene3D" id="2.160.20.80">
    <property type="entry name" value="E3 ubiquitin-protein ligase SopA"/>
    <property type="match status" value="1"/>
</dbReference>
<dbReference type="InterPro" id="IPR001646">
    <property type="entry name" value="5peptide_repeat"/>
</dbReference>